<evidence type="ECO:0000256" key="1">
    <source>
        <dbReference type="ARBA" id="ARBA00004643"/>
    </source>
</evidence>
<evidence type="ECO:0000256" key="4">
    <source>
        <dbReference type="ARBA" id="ARBA00020410"/>
    </source>
</evidence>
<dbReference type="GO" id="GO:0006506">
    <property type="term" value="P:GPI anchor biosynthetic process"/>
    <property type="evidence" value="ECO:0007669"/>
    <property type="project" value="UniProtKB-UniPathway"/>
</dbReference>
<dbReference type="PANTHER" id="PTHR28533:SF1">
    <property type="entry name" value="PROTEIN PBN1"/>
    <property type="match status" value="1"/>
</dbReference>
<dbReference type="EMBL" id="JACCJB010000010">
    <property type="protein sequence ID" value="KAF6223498.1"/>
    <property type="molecule type" value="Genomic_DNA"/>
</dbReference>
<dbReference type="AlphaFoldDB" id="A0A8H6CH78"/>
<keyword evidence="8 11" id="KW-1133">Transmembrane helix</keyword>
<dbReference type="InterPro" id="IPR013233">
    <property type="entry name" value="PIG-X/PBN1"/>
</dbReference>
<dbReference type="GO" id="GO:1990529">
    <property type="term" value="C:glycosylphosphatidylinositol-mannosyltransferase I complex"/>
    <property type="evidence" value="ECO:0007669"/>
    <property type="project" value="TreeGrafter"/>
</dbReference>
<comment type="subcellular location">
    <subcellularLocation>
        <location evidence="11">Endoplasmic reticulum membrane</location>
        <topology evidence="11">Single-pass membrane protein</topology>
    </subcellularLocation>
    <subcellularLocation>
        <location evidence="1">Endoplasmic reticulum membrane</location>
        <topology evidence="1">Single-pass type III membrane protein</topology>
    </subcellularLocation>
</comment>
<name>A0A8H6CH78_9LECA</name>
<keyword evidence="5 11" id="KW-0337">GPI-anchor biosynthesis</keyword>
<comment type="caution">
    <text evidence="12">The sequence shown here is derived from an EMBL/GenBank/DDBJ whole genome shotgun (WGS) entry which is preliminary data.</text>
</comment>
<dbReference type="RefSeq" id="XP_037152715.1">
    <property type="nucleotide sequence ID" value="XM_037291280.1"/>
</dbReference>
<feature type="transmembrane region" description="Helical" evidence="11">
    <location>
        <begin position="473"/>
        <end position="494"/>
    </location>
</feature>
<dbReference type="GO" id="GO:0000030">
    <property type="term" value="F:mannosyltransferase activity"/>
    <property type="evidence" value="ECO:0007669"/>
    <property type="project" value="TreeGrafter"/>
</dbReference>
<keyword evidence="13" id="KW-1185">Reference proteome</keyword>
<keyword evidence="10" id="KW-0325">Glycoprotein</keyword>
<keyword evidence="6 11" id="KW-0812">Transmembrane</keyword>
<dbReference type="GO" id="GO:0005789">
    <property type="term" value="C:endoplasmic reticulum membrane"/>
    <property type="evidence" value="ECO:0007669"/>
    <property type="project" value="UniProtKB-SubCell"/>
</dbReference>
<evidence type="ECO:0000313" key="13">
    <source>
        <dbReference type="Proteomes" id="UP000593566"/>
    </source>
</evidence>
<dbReference type="Proteomes" id="UP000593566">
    <property type="component" value="Unassembled WGS sequence"/>
</dbReference>
<evidence type="ECO:0000256" key="10">
    <source>
        <dbReference type="ARBA" id="ARBA00023180"/>
    </source>
</evidence>
<accession>A0A8H6CH78</accession>
<proteinExistence type="inferred from homology"/>
<comment type="pathway">
    <text evidence="2 11">Glycolipid biosynthesis; glycosylphosphatidylinositol-anchor biosynthesis.</text>
</comment>
<comment type="function">
    <text evidence="11">Required for proper folding and/or the stability of a subset of proteins in the endoplasmic reticulum. Component of glycosylphosphatidylinositol-mannosyltransferase 1 which transfers the first of the 4 mannoses in the GPI-anchor precursors during GPI-anchor biosynthesis. Probably acts by stabilizing the mannosyltransferase GPI14.</text>
</comment>
<evidence type="ECO:0000256" key="8">
    <source>
        <dbReference type="ARBA" id="ARBA00022989"/>
    </source>
</evidence>
<evidence type="ECO:0000256" key="2">
    <source>
        <dbReference type="ARBA" id="ARBA00004687"/>
    </source>
</evidence>
<dbReference type="SMART" id="SM00780">
    <property type="entry name" value="PIG-X"/>
    <property type="match status" value="1"/>
</dbReference>
<dbReference type="GeneID" id="59328760"/>
<protein>
    <recommendedName>
        <fullName evidence="4 11">Protein PBN1</fullName>
    </recommendedName>
</protein>
<evidence type="ECO:0000256" key="9">
    <source>
        <dbReference type="ARBA" id="ARBA00023136"/>
    </source>
</evidence>
<evidence type="ECO:0000256" key="7">
    <source>
        <dbReference type="ARBA" id="ARBA00022824"/>
    </source>
</evidence>
<evidence type="ECO:0000313" key="12">
    <source>
        <dbReference type="EMBL" id="KAF6223498.1"/>
    </source>
</evidence>
<dbReference type="InterPro" id="IPR042322">
    <property type="entry name" value="Pbn1"/>
</dbReference>
<keyword evidence="7 11" id="KW-0256">Endoplasmic reticulum</keyword>
<dbReference type="UniPathway" id="UPA00196"/>
<organism evidence="12 13">
    <name type="scientific">Letharia lupina</name>
    <dbReference type="NCBI Taxonomy" id="560253"/>
    <lineage>
        <taxon>Eukaryota</taxon>
        <taxon>Fungi</taxon>
        <taxon>Dikarya</taxon>
        <taxon>Ascomycota</taxon>
        <taxon>Pezizomycotina</taxon>
        <taxon>Lecanoromycetes</taxon>
        <taxon>OSLEUM clade</taxon>
        <taxon>Lecanoromycetidae</taxon>
        <taxon>Lecanorales</taxon>
        <taxon>Lecanorineae</taxon>
        <taxon>Parmeliaceae</taxon>
        <taxon>Letharia</taxon>
    </lineage>
</organism>
<dbReference type="Pfam" id="PF08320">
    <property type="entry name" value="PIG-X"/>
    <property type="match status" value="1"/>
</dbReference>
<evidence type="ECO:0000256" key="6">
    <source>
        <dbReference type="ARBA" id="ARBA00022692"/>
    </source>
</evidence>
<evidence type="ECO:0000256" key="5">
    <source>
        <dbReference type="ARBA" id="ARBA00022502"/>
    </source>
</evidence>
<evidence type="ECO:0000256" key="3">
    <source>
        <dbReference type="ARBA" id="ARBA00010345"/>
    </source>
</evidence>
<evidence type="ECO:0000256" key="11">
    <source>
        <dbReference type="RuleBase" id="RU366056"/>
    </source>
</evidence>
<gene>
    <name evidence="12" type="ORF">HO133_000341</name>
</gene>
<comment type="similarity">
    <text evidence="3 11">Belongs to the PIGX family.</text>
</comment>
<reference evidence="12 13" key="1">
    <citation type="journal article" date="2020" name="Genomics">
        <title>Complete, high-quality genomes from long-read metagenomic sequencing of two wolf lichen thalli reveals enigmatic genome architecture.</title>
        <authorList>
            <person name="McKenzie S.K."/>
            <person name="Walston R.F."/>
            <person name="Allen J.L."/>
        </authorList>
    </citation>
    <scope>NUCLEOTIDE SEQUENCE [LARGE SCALE GENOMIC DNA]</scope>
    <source>
        <strain evidence="12">WasteWater1</strain>
    </source>
</reference>
<dbReference type="PANTHER" id="PTHR28533">
    <property type="entry name" value="PROTEIN PBN1"/>
    <property type="match status" value="1"/>
</dbReference>
<sequence length="511" mass="56667">MRERITFLHRPDDALDPKQLQLQNDTLHVTFLKAAREDKLTVGLYELPQELWRALKQCYELHIRWISPNPYLSVAPFVSTASPGLHVFFTPQRDKSADLLCPLLSKTFGARVDCRTPEDTFIHLPVASKRFASSAAFQHYQTLPSLTDLATYLHQRICPEEDESCRRRAASLKSADYLDIDYDTLSQSLVLSAFWHSPPLTEAWDERIDKSKASDKVEIGVLASEKPAQPEELSLAGFLAVVGEDSKPNPTLFSFPSRHHVAPSTSGTEYSTAFLEPIGLHPTLRLTLSSSTDPPTDGCALHTYLTLPSSLFLDKYQLSSSNFLASKNLHSIRSLAGETDLEAPIWTVSKWGSTLLLELAPPPSTSGLRSAGTVKEPGGSWHADVPLHLRYLPPNREGHAFVSVAWPIVFWACPSDEGTKMSTNPFDRVNLGYDGLFGPRTMFYHLQPASGGESLLEEILVPVLDMEGSKMKWVQSGTVTTVVLGFLWVCLKLLAVNRGSLGRKGGRWKGD</sequence>
<keyword evidence="9 11" id="KW-0472">Membrane</keyword>